<feature type="transmembrane region" description="Helical" evidence="7">
    <location>
        <begin position="141"/>
        <end position="162"/>
    </location>
</feature>
<keyword evidence="2" id="KW-0813">Transport</keyword>
<feature type="transmembrane region" description="Helical" evidence="7">
    <location>
        <begin position="74"/>
        <end position="100"/>
    </location>
</feature>
<keyword evidence="4 7" id="KW-0812">Transmembrane</keyword>
<proteinExistence type="predicted"/>
<protein>
    <submittedName>
        <fullName evidence="9">L-arabinose transport system permease protein AraQ</fullName>
    </submittedName>
</protein>
<feature type="transmembrane region" description="Helical" evidence="7">
    <location>
        <begin position="183"/>
        <end position="208"/>
    </location>
</feature>
<dbReference type="EMBL" id="MZGX01000002">
    <property type="protein sequence ID" value="OPX45828.1"/>
    <property type="molecule type" value="Genomic_DNA"/>
</dbReference>
<dbReference type="SUPFAM" id="SSF161098">
    <property type="entry name" value="MetI-like"/>
    <property type="match status" value="1"/>
</dbReference>
<comment type="caution">
    <text evidence="9">The sequence shown here is derived from an EMBL/GenBank/DDBJ whole genome shotgun (WGS) entry which is preliminary data.</text>
</comment>
<feature type="transmembrane region" description="Helical" evidence="7">
    <location>
        <begin position="261"/>
        <end position="278"/>
    </location>
</feature>
<dbReference type="InterPro" id="IPR000515">
    <property type="entry name" value="MetI-like"/>
</dbReference>
<evidence type="ECO:0000259" key="8">
    <source>
        <dbReference type="PROSITE" id="PS50928"/>
    </source>
</evidence>
<keyword evidence="5 7" id="KW-1133">Transmembrane helix</keyword>
<evidence type="ECO:0000256" key="4">
    <source>
        <dbReference type="ARBA" id="ARBA00022692"/>
    </source>
</evidence>
<keyword evidence="10" id="KW-1185">Reference proteome</keyword>
<dbReference type="RefSeq" id="WP_080062800.1">
    <property type="nucleotide sequence ID" value="NZ_MZGX01000002.1"/>
</dbReference>
<sequence length="293" mass="32570">MKVKDGSIVSKVLINLFLTVFSVCCLIPFMIVISSSFTQEQMIIENGYSIFPRQFTLLAYKYILADPGQIARAYGVTIMVTVAGTIISLVISSCLAYVLSRKDFAHRGKLSLYLFFTMLFNGGLVPSYIIVAQVLHLKDNILALILPYLIVPFYVLLLRTYFSDIPFSLVESAKIEGAGELGILFKIILPLSLPAMATVGLFIVLQYWNDWWLALLYIDDANLNPLQYMLYLIMQNLNAMRLSPLQGQISTAALPGENARMAMAVLAIGPIIFAFMFVQKYFISGLTVGAVKG</sequence>
<accession>A0A1V4SPJ9</accession>
<comment type="subcellular location">
    <subcellularLocation>
        <location evidence="1">Cell membrane</location>
        <topology evidence="1">Multi-pass membrane protein</topology>
    </subcellularLocation>
</comment>
<dbReference type="GO" id="GO:0055085">
    <property type="term" value="P:transmembrane transport"/>
    <property type="evidence" value="ECO:0007669"/>
    <property type="project" value="InterPro"/>
</dbReference>
<dbReference type="AlphaFoldDB" id="A0A1V4SPJ9"/>
<feature type="transmembrane region" description="Helical" evidence="7">
    <location>
        <begin position="12"/>
        <end position="33"/>
    </location>
</feature>
<evidence type="ECO:0000256" key="3">
    <source>
        <dbReference type="ARBA" id="ARBA00022475"/>
    </source>
</evidence>
<evidence type="ECO:0000256" key="2">
    <source>
        <dbReference type="ARBA" id="ARBA00022448"/>
    </source>
</evidence>
<reference evidence="9 10" key="1">
    <citation type="submission" date="2017-03" db="EMBL/GenBank/DDBJ databases">
        <title>Genome sequence of Clostridium hungatei DSM 14427.</title>
        <authorList>
            <person name="Poehlein A."/>
            <person name="Daniel R."/>
        </authorList>
    </citation>
    <scope>NUCLEOTIDE SEQUENCE [LARGE SCALE GENOMIC DNA]</scope>
    <source>
        <strain evidence="9 10">DSM 14427</strain>
    </source>
</reference>
<dbReference type="PROSITE" id="PS50928">
    <property type="entry name" value="ABC_TM1"/>
    <property type="match status" value="1"/>
</dbReference>
<keyword evidence="3" id="KW-1003">Cell membrane</keyword>
<evidence type="ECO:0000256" key="6">
    <source>
        <dbReference type="ARBA" id="ARBA00023136"/>
    </source>
</evidence>
<evidence type="ECO:0000313" key="9">
    <source>
        <dbReference type="EMBL" id="OPX45828.1"/>
    </source>
</evidence>
<evidence type="ECO:0000256" key="1">
    <source>
        <dbReference type="ARBA" id="ARBA00004651"/>
    </source>
</evidence>
<dbReference type="OrthoDB" id="9771544at2"/>
<organism evidence="9 10">
    <name type="scientific">Ruminiclostridium hungatei</name>
    <name type="common">Clostridium hungatei</name>
    <dbReference type="NCBI Taxonomy" id="48256"/>
    <lineage>
        <taxon>Bacteria</taxon>
        <taxon>Bacillati</taxon>
        <taxon>Bacillota</taxon>
        <taxon>Clostridia</taxon>
        <taxon>Eubacteriales</taxon>
        <taxon>Oscillospiraceae</taxon>
        <taxon>Ruminiclostridium</taxon>
    </lineage>
</organism>
<dbReference type="CDD" id="cd06261">
    <property type="entry name" value="TM_PBP2"/>
    <property type="match status" value="1"/>
</dbReference>
<dbReference type="Proteomes" id="UP000191554">
    <property type="component" value="Unassembled WGS sequence"/>
</dbReference>
<gene>
    <name evidence="9" type="primary">araQ_1</name>
    <name evidence="9" type="ORF">CLHUN_03010</name>
</gene>
<name>A0A1V4SPJ9_RUMHU</name>
<dbReference type="InterPro" id="IPR035906">
    <property type="entry name" value="MetI-like_sf"/>
</dbReference>
<dbReference type="PANTHER" id="PTHR43744:SF9">
    <property type="entry name" value="POLYGALACTURONAN_RHAMNOGALACTURONAN TRANSPORT SYSTEM PERMEASE PROTEIN YTCP"/>
    <property type="match status" value="1"/>
</dbReference>
<dbReference type="GO" id="GO:0005886">
    <property type="term" value="C:plasma membrane"/>
    <property type="evidence" value="ECO:0007669"/>
    <property type="project" value="UniProtKB-SubCell"/>
</dbReference>
<evidence type="ECO:0000256" key="7">
    <source>
        <dbReference type="SAM" id="Phobius"/>
    </source>
</evidence>
<dbReference type="STRING" id="48256.CLHUN_03010"/>
<dbReference type="Gene3D" id="1.10.3720.10">
    <property type="entry name" value="MetI-like"/>
    <property type="match status" value="1"/>
</dbReference>
<keyword evidence="6 7" id="KW-0472">Membrane</keyword>
<dbReference type="PANTHER" id="PTHR43744">
    <property type="entry name" value="ABC TRANSPORTER PERMEASE PROTEIN MG189-RELATED-RELATED"/>
    <property type="match status" value="1"/>
</dbReference>
<evidence type="ECO:0000256" key="5">
    <source>
        <dbReference type="ARBA" id="ARBA00022989"/>
    </source>
</evidence>
<feature type="domain" description="ABC transmembrane type-1" evidence="8">
    <location>
        <begin position="74"/>
        <end position="278"/>
    </location>
</feature>
<evidence type="ECO:0000313" key="10">
    <source>
        <dbReference type="Proteomes" id="UP000191554"/>
    </source>
</evidence>
<feature type="transmembrane region" description="Helical" evidence="7">
    <location>
        <begin position="112"/>
        <end position="135"/>
    </location>
</feature>